<evidence type="ECO:0000313" key="3">
    <source>
        <dbReference type="Proteomes" id="UP000177912"/>
    </source>
</evidence>
<dbReference type="EMBL" id="MFEI01000008">
    <property type="protein sequence ID" value="OGE81322.1"/>
    <property type="molecule type" value="Genomic_DNA"/>
</dbReference>
<dbReference type="STRING" id="1817822.A2826_02070"/>
<reference evidence="2 3" key="1">
    <citation type="journal article" date="2016" name="Nat. Commun.">
        <title>Thousands of microbial genomes shed light on interconnected biogeochemical processes in an aquifer system.</title>
        <authorList>
            <person name="Anantharaman K."/>
            <person name="Brown C.T."/>
            <person name="Hug L.A."/>
            <person name="Sharon I."/>
            <person name="Castelle C.J."/>
            <person name="Probst A.J."/>
            <person name="Thomas B.C."/>
            <person name="Singh A."/>
            <person name="Wilkins M.J."/>
            <person name="Karaoz U."/>
            <person name="Brodie E.L."/>
            <person name="Williams K.H."/>
            <person name="Hubbard S.S."/>
            <person name="Banfield J.F."/>
        </authorList>
    </citation>
    <scope>NUCLEOTIDE SEQUENCE [LARGE SCALE GENOMIC DNA]</scope>
</reference>
<feature type="transmembrane region" description="Helical" evidence="1">
    <location>
        <begin position="126"/>
        <end position="159"/>
    </location>
</feature>
<feature type="transmembrane region" description="Helical" evidence="1">
    <location>
        <begin position="171"/>
        <end position="187"/>
    </location>
</feature>
<feature type="transmembrane region" description="Helical" evidence="1">
    <location>
        <begin position="221"/>
        <end position="245"/>
    </location>
</feature>
<feature type="transmembrane region" description="Helical" evidence="1">
    <location>
        <begin position="347"/>
        <end position="367"/>
    </location>
</feature>
<feature type="transmembrane region" description="Helical" evidence="1">
    <location>
        <begin position="428"/>
        <end position="454"/>
    </location>
</feature>
<sequence>MIRYLKKIKSDSYSFSEIVLIGSFFISALLLLAGALGVFNRIFVATVFLFLVAMGYYLRKNISEIKYWQFFLLVPAVSLGFMLLRGFFIGDVYYHWLPFAREIALTGSFPDFVNFNWFSVMPLPTLLMAATFSLFGTLSQFANLWMPLFFSAATLIVLLEWGKHRKLDRKYWIFLGVLFLTNASFLGLSWNPMQDPLILFFATCFFYYYDRFLEERSRRNLFFLLLSLMLAALAKYNGIFLLLFLPFLFSKAKDKLFFLKYTLIFSLPLFYWFARNYAIYGNPVFPVLNGFFGGPYADTYSQFFEYAHHQFTPYPTLASKLKFISTALLEELPYILLAVYGLIKKRAWIILGVFGAYFIYKEVFLFSSTSGVRYYYLFLGLILIYALDALQGMRSKIVLGGLVALAFYQLFSILPVDSESLFISRFENIFSFALPAVNLVYAQRLFLALGLGVLSTSIKDIENTKTVLLYLYSLFALKLRFVVNKSWINIWPAIASGIAFLLGSFMRPLRFYQIKIAVALLVVIVFLNSWVMGSAYYLNQGRFEFPVSHIWADSARAKGVLDRETADISKDSFYIMIFANRGYFLWKTDYRAVTYSDFDFHELVDGRYHKDLGVEETKKLLIEYNIKYIVINELSNDTDYTDFGNFADLVADSNLFELIAEDEASHKVWRVY</sequence>
<feature type="transmembrane region" description="Helical" evidence="1">
    <location>
        <begin position="12"/>
        <end position="32"/>
    </location>
</feature>
<feature type="transmembrane region" description="Helical" evidence="1">
    <location>
        <begin position="70"/>
        <end position="89"/>
    </location>
</feature>
<evidence type="ECO:0000313" key="2">
    <source>
        <dbReference type="EMBL" id="OGE81322.1"/>
    </source>
</evidence>
<accession>A0A1F5NUW8</accession>
<feature type="transmembrane region" description="Helical" evidence="1">
    <location>
        <begin position="466"/>
        <end position="483"/>
    </location>
</feature>
<feature type="transmembrane region" description="Helical" evidence="1">
    <location>
        <begin position="373"/>
        <end position="390"/>
    </location>
</feature>
<feature type="transmembrane region" description="Helical" evidence="1">
    <location>
        <begin position="193"/>
        <end position="209"/>
    </location>
</feature>
<feature type="transmembrane region" description="Helical" evidence="1">
    <location>
        <begin position="38"/>
        <end position="58"/>
    </location>
</feature>
<evidence type="ECO:0008006" key="4">
    <source>
        <dbReference type="Google" id="ProtNLM"/>
    </source>
</evidence>
<feature type="transmembrane region" description="Helical" evidence="1">
    <location>
        <begin position="397"/>
        <end position="416"/>
    </location>
</feature>
<dbReference type="Proteomes" id="UP000177912">
    <property type="component" value="Unassembled WGS sequence"/>
</dbReference>
<organism evidence="2 3">
    <name type="scientific">Candidatus Doudnabacteria bacterium RIFCSPHIGHO2_01_FULL_43_23</name>
    <dbReference type="NCBI Taxonomy" id="1817822"/>
    <lineage>
        <taxon>Bacteria</taxon>
        <taxon>Candidatus Doudnaibacteriota</taxon>
    </lineage>
</organism>
<feature type="transmembrane region" description="Helical" evidence="1">
    <location>
        <begin position="489"/>
        <end position="506"/>
    </location>
</feature>
<gene>
    <name evidence="2" type="ORF">A2826_02070</name>
</gene>
<evidence type="ECO:0000256" key="1">
    <source>
        <dbReference type="SAM" id="Phobius"/>
    </source>
</evidence>
<name>A0A1F5NUW8_9BACT</name>
<keyword evidence="1" id="KW-1133">Transmembrane helix</keyword>
<comment type="caution">
    <text evidence="2">The sequence shown here is derived from an EMBL/GenBank/DDBJ whole genome shotgun (WGS) entry which is preliminary data.</text>
</comment>
<dbReference type="AlphaFoldDB" id="A0A1F5NUW8"/>
<proteinExistence type="predicted"/>
<feature type="transmembrane region" description="Helical" evidence="1">
    <location>
        <begin position="257"/>
        <end position="274"/>
    </location>
</feature>
<keyword evidence="1" id="KW-0472">Membrane</keyword>
<protein>
    <recommendedName>
        <fullName evidence="4">Glycosyltransferase RgtA/B/C/D-like domain-containing protein</fullName>
    </recommendedName>
</protein>
<keyword evidence="1" id="KW-0812">Transmembrane</keyword>
<feature type="transmembrane region" description="Helical" evidence="1">
    <location>
        <begin position="518"/>
        <end position="538"/>
    </location>
</feature>